<accession>A0ABU6B4G9</accession>
<comment type="caution">
    <text evidence="1">The sequence shown here is derived from an EMBL/GenBank/DDBJ whole genome shotgun (WGS) entry which is preliminary data.</text>
</comment>
<reference evidence="1 2" key="1">
    <citation type="submission" date="2023-12" db="EMBL/GenBank/DDBJ databases">
        <title>novel species in genus Nocarida.</title>
        <authorList>
            <person name="Li Z."/>
        </authorList>
    </citation>
    <scope>NUCLEOTIDE SEQUENCE [LARGE SCALE GENOMIC DNA]</scope>
    <source>
        <strain evidence="1 2">CDC186</strain>
    </source>
</reference>
<name>A0ABU6B4G9_9NOCA</name>
<evidence type="ECO:0000313" key="2">
    <source>
        <dbReference type="Proteomes" id="UP001348098"/>
    </source>
</evidence>
<protein>
    <submittedName>
        <fullName evidence="1">Uncharacterized protein</fullName>
    </submittedName>
</protein>
<organism evidence="1 2">
    <name type="scientific">Nocardia implantans</name>
    <dbReference type="NCBI Taxonomy" id="3108168"/>
    <lineage>
        <taxon>Bacteria</taxon>
        <taxon>Bacillati</taxon>
        <taxon>Actinomycetota</taxon>
        <taxon>Actinomycetes</taxon>
        <taxon>Mycobacteriales</taxon>
        <taxon>Nocardiaceae</taxon>
        <taxon>Nocardia</taxon>
    </lineage>
</organism>
<dbReference type="EMBL" id="JAYKYQ010000021">
    <property type="protein sequence ID" value="MEB3514682.1"/>
    <property type="molecule type" value="Genomic_DNA"/>
</dbReference>
<sequence length="55" mass="6088">MKIRVTTAAILAILATLGVLLLLDNWHPIRAAGYLAVWSITAALLICHDRRRNHA</sequence>
<keyword evidence="2" id="KW-1185">Reference proteome</keyword>
<proteinExistence type="predicted"/>
<gene>
    <name evidence="1" type="ORF">U3653_32065</name>
</gene>
<evidence type="ECO:0000313" key="1">
    <source>
        <dbReference type="EMBL" id="MEB3514682.1"/>
    </source>
</evidence>
<dbReference type="Proteomes" id="UP001348098">
    <property type="component" value="Unassembled WGS sequence"/>
</dbReference>
<dbReference type="RefSeq" id="WP_195083211.1">
    <property type="nucleotide sequence ID" value="NZ_JAYESH010000024.1"/>
</dbReference>